<comment type="subcellular location">
    <subcellularLocation>
        <location evidence="1">Membrane</location>
        <topology evidence="1">Multi-pass membrane protein</topology>
    </subcellularLocation>
</comment>
<dbReference type="GO" id="GO:0055085">
    <property type="term" value="P:transmembrane transport"/>
    <property type="evidence" value="ECO:0007669"/>
    <property type="project" value="InterPro"/>
</dbReference>
<accession>A0AAE1I0A8</accession>
<evidence type="ECO:0000256" key="8">
    <source>
        <dbReference type="RuleBase" id="RU000488"/>
    </source>
</evidence>
<dbReference type="PANTHER" id="PTHR24089">
    <property type="entry name" value="SOLUTE CARRIER FAMILY 25"/>
    <property type="match status" value="1"/>
</dbReference>
<keyword evidence="4 7" id="KW-0812">Transmembrane</keyword>
<comment type="similarity">
    <text evidence="2 8">Belongs to the mitochondrial carrier (TC 2.A.29) family.</text>
</comment>
<dbReference type="PRINTS" id="PR00926">
    <property type="entry name" value="MITOCARRIER"/>
</dbReference>
<organism evidence="9 10">
    <name type="scientific">Frankliniella fusca</name>
    <dbReference type="NCBI Taxonomy" id="407009"/>
    <lineage>
        <taxon>Eukaryota</taxon>
        <taxon>Metazoa</taxon>
        <taxon>Ecdysozoa</taxon>
        <taxon>Arthropoda</taxon>
        <taxon>Hexapoda</taxon>
        <taxon>Insecta</taxon>
        <taxon>Pterygota</taxon>
        <taxon>Neoptera</taxon>
        <taxon>Paraneoptera</taxon>
        <taxon>Thysanoptera</taxon>
        <taxon>Terebrantia</taxon>
        <taxon>Thripoidea</taxon>
        <taxon>Thripidae</taxon>
        <taxon>Frankliniella</taxon>
    </lineage>
</organism>
<feature type="repeat" description="Solcar" evidence="7">
    <location>
        <begin position="14"/>
        <end position="106"/>
    </location>
</feature>
<keyword evidence="6 7" id="KW-0472">Membrane</keyword>
<evidence type="ECO:0000256" key="1">
    <source>
        <dbReference type="ARBA" id="ARBA00004141"/>
    </source>
</evidence>
<keyword evidence="3 8" id="KW-0813">Transport</keyword>
<dbReference type="PROSITE" id="PS50920">
    <property type="entry name" value="SOLCAR"/>
    <property type="match status" value="3"/>
</dbReference>
<evidence type="ECO:0000256" key="2">
    <source>
        <dbReference type="ARBA" id="ARBA00006375"/>
    </source>
</evidence>
<dbReference type="Gene3D" id="1.50.40.10">
    <property type="entry name" value="Mitochondrial carrier domain"/>
    <property type="match status" value="1"/>
</dbReference>
<gene>
    <name evidence="9" type="ORF">KUF71_024011</name>
</gene>
<dbReference type="Pfam" id="PF00153">
    <property type="entry name" value="Mito_carr"/>
    <property type="match status" value="3"/>
</dbReference>
<protein>
    <submittedName>
        <fullName evidence="9">Mitochondrial thiamine pyrophosphate carrier</fullName>
    </submittedName>
</protein>
<dbReference type="AlphaFoldDB" id="A0AAE1I0A8"/>
<evidence type="ECO:0000256" key="5">
    <source>
        <dbReference type="ARBA" id="ARBA00022737"/>
    </source>
</evidence>
<reference evidence="9" key="2">
    <citation type="journal article" date="2023" name="BMC Genomics">
        <title>Pest status, molecular evolution, and epigenetic factors derived from the genome assembly of Frankliniella fusca, a thysanopteran phytovirus vector.</title>
        <authorList>
            <person name="Catto M.A."/>
            <person name="Labadie P.E."/>
            <person name="Jacobson A.L."/>
            <person name="Kennedy G.G."/>
            <person name="Srinivasan R."/>
            <person name="Hunt B.G."/>
        </authorList>
    </citation>
    <scope>NUCLEOTIDE SEQUENCE</scope>
    <source>
        <strain evidence="9">PL_HMW_Pooled</strain>
    </source>
</reference>
<evidence type="ECO:0000313" key="9">
    <source>
        <dbReference type="EMBL" id="KAK3930655.1"/>
    </source>
</evidence>
<keyword evidence="5" id="KW-0677">Repeat</keyword>
<sequence length="353" mass="38989">RAMVGFNEHALKHLTDSEYAVAGATAGGLTRAVSQPLDVIKIRFQLQVEPIKQLPNAKYWSVSQAFRRIIQEEGFKALWKGHVPAQVLSIIYGVAQVEKSIQESAGIPQKSCGNQVSFCLFKATCFEVLTREIWMFIPELRGSQQRPLVHFVCGGAAGVFASVVSFPFDIVRTRLVAQGEPKVYFSMSHALREILKREGPRGLFQGLAPVLIQMAPHSGIQFASYTALRRLTSFSGSYCDAVHIMLLIGNQHPKFHDSLAMGAIAGAISKTAVYPLDLAKKRLQIAGFENGRKGFGQAFTTSGLIHCIQKIVKTEGYFALYKGLWPSTIKAGVVSALYFTFYESTCAFLLRYK</sequence>
<evidence type="ECO:0000256" key="4">
    <source>
        <dbReference type="ARBA" id="ARBA00022692"/>
    </source>
</evidence>
<evidence type="ECO:0000256" key="6">
    <source>
        <dbReference type="ARBA" id="ARBA00023136"/>
    </source>
</evidence>
<name>A0AAE1I0A8_9NEOP</name>
<feature type="repeat" description="Solcar" evidence="7">
    <location>
        <begin position="253"/>
        <end position="348"/>
    </location>
</feature>
<dbReference type="Proteomes" id="UP001219518">
    <property type="component" value="Unassembled WGS sequence"/>
</dbReference>
<dbReference type="GO" id="GO:0016020">
    <property type="term" value="C:membrane"/>
    <property type="evidence" value="ECO:0007669"/>
    <property type="project" value="UniProtKB-SubCell"/>
</dbReference>
<keyword evidence="10" id="KW-1185">Reference proteome</keyword>
<feature type="non-terminal residue" evidence="9">
    <location>
        <position position="1"/>
    </location>
</feature>
<dbReference type="InterPro" id="IPR002067">
    <property type="entry name" value="MCP"/>
</dbReference>
<dbReference type="InterPro" id="IPR018108">
    <property type="entry name" value="MCP_transmembrane"/>
</dbReference>
<reference evidence="9" key="1">
    <citation type="submission" date="2021-07" db="EMBL/GenBank/DDBJ databases">
        <authorList>
            <person name="Catto M.A."/>
            <person name="Jacobson A."/>
            <person name="Kennedy G."/>
            <person name="Labadie P."/>
            <person name="Hunt B.G."/>
            <person name="Srinivasan R."/>
        </authorList>
    </citation>
    <scope>NUCLEOTIDE SEQUENCE</scope>
    <source>
        <strain evidence="9">PL_HMW_Pooled</strain>
        <tissue evidence="9">Head</tissue>
    </source>
</reference>
<dbReference type="EMBL" id="JAHWGI010001412">
    <property type="protein sequence ID" value="KAK3930655.1"/>
    <property type="molecule type" value="Genomic_DNA"/>
</dbReference>
<comment type="caution">
    <text evidence="9">The sequence shown here is derived from an EMBL/GenBank/DDBJ whole genome shotgun (WGS) entry which is preliminary data.</text>
</comment>
<evidence type="ECO:0000313" key="10">
    <source>
        <dbReference type="Proteomes" id="UP001219518"/>
    </source>
</evidence>
<feature type="repeat" description="Solcar" evidence="7">
    <location>
        <begin position="145"/>
        <end position="231"/>
    </location>
</feature>
<proteinExistence type="inferred from homology"/>
<evidence type="ECO:0000256" key="7">
    <source>
        <dbReference type="PROSITE-ProRule" id="PRU00282"/>
    </source>
</evidence>
<evidence type="ECO:0000256" key="3">
    <source>
        <dbReference type="ARBA" id="ARBA00022448"/>
    </source>
</evidence>
<dbReference type="SUPFAM" id="SSF103506">
    <property type="entry name" value="Mitochondrial carrier"/>
    <property type="match status" value="1"/>
</dbReference>
<dbReference type="InterPro" id="IPR023395">
    <property type="entry name" value="MCP_dom_sf"/>
</dbReference>